<evidence type="ECO:0000256" key="2">
    <source>
        <dbReference type="SAM" id="MobiDB-lite"/>
    </source>
</evidence>
<organism evidence="4">
    <name type="scientific">Ascaris suum</name>
    <name type="common">Pig roundworm</name>
    <name type="synonym">Ascaris lumbricoides</name>
    <dbReference type="NCBI Taxonomy" id="6253"/>
    <lineage>
        <taxon>Eukaryota</taxon>
        <taxon>Metazoa</taxon>
        <taxon>Ecdysozoa</taxon>
        <taxon>Nematoda</taxon>
        <taxon>Chromadorea</taxon>
        <taxon>Rhabditida</taxon>
        <taxon>Spirurina</taxon>
        <taxon>Ascaridomorpha</taxon>
        <taxon>Ascaridoidea</taxon>
        <taxon>Ascarididae</taxon>
        <taxon>Ascaris</taxon>
    </lineage>
</organism>
<evidence type="ECO:0000256" key="1">
    <source>
        <dbReference type="ARBA" id="ARBA00022468"/>
    </source>
</evidence>
<name>F1KV18_ASCSU</name>
<proteinExistence type="evidence at transcript level"/>
<reference evidence="4" key="1">
    <citation type="journal article" date="2011" name="Genome Res.">
        <title>Deep small RNA sequencing from the nematode Ascaris reveals conservation, functional diversification, and novel developmental profiles.</title>
        <authorList>
            <person name="Wang J."/>
            <person name="Czech B."/>
            <person name="Crunk A."/>
            <person name="Wallace A."/>
            <person name="Mitreva M."/>
            <person name="Hannon G.J."/>
            <person name="Davis R.E."/>
        </authorList>
    </citation>
    <scope>NUCLEOTIDE SEQUENCE</scope>
</reference>
<feature type="compositionally biased region" description="Basic and acidic residues" evidence="2">
    <location>
        <begin position="778"/>
        <end position="796"/>
    </location>
</feature>
<evidence type="ECO:0000259" key="3">
    <source>
        <dbReference type="PROSITE" id="PS50238"/>
    </source>
</evidence>
<evidence type="ECO:0000313" key="4">
    <source>
        <dbReference type="EMBL" id="ADY41722.1"/>
    </source>
</evidence>
<dbReference type="EMBL" id="JI166361">
    <property type="protein sequence ID" value="ADY41722.1"/>
    <property type="molecule type" value="mRNA"/>
</dbReference>
<dbReference type="PROSITE" id="PS50238">
    <property type="entry name" value="RHOGAP"/>
    <property type="match status" value="1"/>
</dbReference>
<keyword evidence="1" id="KW-0343">GTPase activation</keyword>
<dbReference type="GO" id="GO:0007165">
    <property type="term" value="P:signal transduction"/>
    <property type="evidence" value="ECO:0007669"/>
    <property type="project" value="InterPro"/>
</dbReference>
<dbReference type="InterPro" id="IPR037863">
    <property type="entry name" value="RHOGAP6/36"/>
</dbReference>
<dbReference type="InterPro" id="IPR000198">
    <property type="entry name" value="RhoGAP_dom"/>
</dbReference>
<dbReference type="PANTHER" id="PTHR12635">
    <property type="entry name" value="RHO-GTPASE-ACTIVATING PROTEIN 6 FAMILY MEMBER"/>
    <property type="match status" value="1"/>
</dbReference>
<protein>
    <submittedName>
        <fullName evidence="4">Rho GTPase-activating protein 6</fullName>
    </submittedName>
</protein>
<sequence length="858" mass="95629">MSQQQRSRSQPEGRTSLARLFFTTRRSFRPEDTDKTSNSGIPRSVIVPSQPPVSTVVTSANVSAQGSSRLSSRTLRKNQWRLFKHTAFFSRSNSVKKSRGDTEDQVQRLLPKLTLRHPSVDDSAVPLHVDIEETEATLIMRSGRTWSNCDSYRSRSGERGDSHESSGFADSRDDDSDLPTCTTAPVSPCVPLSARSSVSEGWKYSQRLLWKLKPRYMNFSHASSASSSIDSAWRSVDSTTWKSTDGSEIHLKGARLERLSEIERQALQVIAIQRLNRLLPGIQIGKPKDPVPTLRQKRQKFLKARGTLNVCETSRRASGSSTDDERKVFGISLLAAVENDRRLDSELRCRSLDESDPNACFSVPVRKRFSKEKTKSVVRSEPEILKALDERKPLYSKKDDNTPRKLTSGTHSGSASPLVSRSVMHQPPVKNESFSENLLTAQSAFEGTSSYASLQQRCARKYLASGSSASSSMERSLCREESSDAHSLNVPRIVADCTEFLRKNGMNTVGLFRIAGSAKRCRQLRTALERSSAPNLPLLERATPHDVATLLKEYFRDLPEPLLSKEYYQGYVTAAKLSVEDRTECIRMLFALLPQANVDTLFVLLNFLREVAANASDQLNECGEVIRHGNKMDARNLATIFAPSILRADHAKLHTTLIDNDAQVLVVETMIENVDNIFMISRDMQSRIFTKLRETDPDGLDRILNHLSRCEQVEPVQPSSPSPFAAMPEEEFIVTTSCNSSAVENPSSHSSTEVSSSNRSRSWPFPLSRSPRLPRFFHSDSDHAYSDHGKTEREEAGYGESATASSRLTGAENMKNTIEAAATVVPNDTSGARRRLRSVVRVLTTARLRVRKAPATQT</sequence>
<dbReference type="Gene3D" id="1.10.555.10">
    <property type="entry name" value="Rho GTPase activation protein"/>
    <property type="match status" value="1"/>
</dbReference>
<feature type="compositionally biased region" description="Low complexity" evidence="2">
    <location>
        <begin position="747"/>
        <end position="765"/>
    </location>
</feature>
<accession>F1KV18</accession>
<dbReference type="Pfam" id="PF00620">
    <property type="entry name" value="RhoGAP"/>
    <property type="match status" value="1"/>
</dbReference>
<feature type="region of interest" description="Disordered" evidence="2">
    <location>
        <begin position="738"/>
        <end position="765"/>
    </location>
</feature>
<feature type="domain" description="Rho-GAP" evidence="3">
    <location>
        <begin position="471"/>
        <end position="678"/>
    </location>
</feature>
<dbReference type="GO" id="GO:0005096">
    <property type="term" value="F:GTPase activator activity"/>
    <property type="evidence" value="ECO:0007669"/>
    <property type="project" value="UniProtKB-KW"/>
</dbReference>
<dbReference type="AlphaFoldDB" id="F1KV18"/>
<feature type="region of interest" description="Disordered" evidence="2">
    <location>
        <begin position="778"/>
        <end position="809"/>
    </location>
</feature>
<feature type="compositionally biased region" description="Polar residues" evidence="2">
    <location>
        <begin position="404"/>
        <end position="419"/>
    </location>
</feature>
<dbReference type="SMART" id="SM00324">
    <property type="entry name" value="RhoGAP"/>
    <property type="match status" value="1"/>
</dbReference>
<dbReference type="InterPro" id="IPR008936">
    <property type="entry name" value="Rho_GTPase_activation_prot"/>
</dbReference>
<feature type="region of interest" description="Disordered" evidence="2">
    <location>
        <begin position="1"/>
        <end position="48"/>
    </location>
</feature>
<feature type="compositionally biased region" description="Basic and acidic residues" evidence="2">
    <location>
        <begin position="391"/>
        <end position="403"/>
    </location>
</feature>
<dbReference type="PANTHER" id="PTHR12635:SF7">
    <property type="entry name" value="RHO GTPASE ACTIVATING PROTEIN 6-RELATED"/>
    <property type="match status" value="1"/>
</dbReference>
<dbReference type="SUPFAM" id="SSF48350">
    <property type="entry name" value="GTPase activation domain, GAP"/>
    <property type="match status" value="1"/>
</dbReference>
<feature type="compositionally biased region" description="Polar residues" evidence="2">
    <location>
        <begin position="1"/>
        <end position="13"/>
    </location>
</feature>
<feature type="region of interest" description="Disordered" evidence="2">
    <location>
        <begin position="391"/>
        <end position="422"/>
    </location>
</feature>
<feature type="region of interest" description="Disordered" evidence="2">
    <location>
        <begin position="149"/>
        <end position="185"/>
    </location>
</feature>
<feature type="compositionally biased region" description="Basic and acidic residues" evidence="2">
    <location>
        <begin position="152"/>
        <end position="164"/>
    </location>
</feature>